<organism evidence="2">
    <name type="scientific">marine metagenome</name>
    <dbReference type="NCBI Taxonomy" id="408172"/>
    <lineage>
        <taxon>unclassified sequences</taxon>
        <taxon>metagenomes</taxon>
        <taxon>ecological metagenomes</taxon>
    </lineage>
</organism>
<reference evidence="2" key="1">
    <citation type="submission" date="2018-05" db="EMBL/GenBank/DDBJ databases">
        <authorList>
            <person name="Lanie J.A."/>
            <person name="Ng W.-L."/>
            <person name="Kazmierczak K.M."/>
            <person name="Andrzejewski T.M."/>
            <person name="Davidsen T.M."/>
            <person name="Wayne K.J."/>
            <person name="Tettelin H."/>
            <person name="Glass J.I."/>
            <person name="Rusch D."/>
            <person name="Podicherti R."/>
            <person name="Tsui H.-C.T."/>
            <person name="Winkler M.E."/>
        </authorList>
    </citation>
    <scope>NUCLEOTIDE SEQUENCE</scope>
</reference>
<proteinExistence type="predicted"/>
<dbReference type="EMBL" id="UINC01197778">
    <property type="protein sequence ID" value="SVE15428.1"/>
    <property type="molecule type" value="Genomic_DNA"/>
</dbReference>
<evidence type="ECO:0000256" key="1">
    <source>
        <dbReference type="SAM" id="MobiDB-lite"/>
    </source>
</evidence>
<accession>A0A383B7Q5</accession>
<name>A0A383B7Q5_9ZZZZ</name>
<feature type="region of interest" description="Disordered" evidence="1">
    <location>
        <begin position="1"/>
        <end position="23"/>
    </location>
</feature>
<evidence type="ECO:0000313" key="2">
    <source>
        <dbReference type="EMBL" id="SVE15428.1"/>
    </source>
</evidence>
<sequence length="48" mass="5417">SATSSPRFAPAPTRPSAPARASARRFWWSGSPSRSVPACRRRWRCRQC</sequence>
<feature type="non-terminal residue" evidence="2">
    <location>
        <position position="1"/>
    </location>
</feature>
<feature type="non-terminal residue" evidence="2">
    <location>
        <position position="48"/>
    </location>
</feature>
<dbReference type="AlphaFoldDB" id="A0A383B7Q5"/>
<gene>
    <name evidence="2" type="ORF">METZ01_LOCUS468282</name>
</gene>
<protein>
    <submittedName>
        <fullName evidence="2">Uncharacterized protein</fullName>
    </submittedName>
</protein>